<organism evidence="1 2">
    <name type="scientific">Microthyrium microscopicum</name>
    <dbReference type="NCBI Taxonomy" id="703497"/>
    <lineage>
        <taxon>Eukaryota</taxon>
        <taxon>Fungi</taxon>
        <taxon>Dikarya</taxon>
        <taxon>Ascomycota</taxon>
        <taxon>Pezizomycotina</taxon>
        <taxon>Dothideomycetes</taxon>
        <taxon>Dothideomycetes incertae sedis</taxon>
        <taxon>Microthyriales</taxon>
        <taxon>Microthyriaceae</taxon>
        <taxon>Microthyrium</taxon>
    </lineage>
</organism>
<proteinExistence type="predicted"/>
<evidence type="ECO:0000313" key="2">
    <source>
        <dbReference type="Proteomes" id="UP000799302"/>
    </source>
</evidence>
<dbReference type="InterPro" id="IPR010828">
    <property type="entry name" value="Atf2/Sli1-like"/>
</dbReference>
<dbReference type="Pfam" id="PF07247">
    <property type="entry name" value="AATase"/>
    <property type="match status" value="1"/>
</dbReference>
<gene>
    <name evidence="1" type="ORF">BT63DRAFT_439609</name>
</gene>
<dbReference type="OrthoDB" id="2150604at2759"/>
<accession>A0A6A6UIB7</accession>
<sequence length="485" mass="53284">MAKSLHDLPALRPLGKLEQYSASRHILNFYNNVGVSATYENLLQDISQDSLRSHIYSACHEAIRTHPALSAVPIAPPNKSSELYFARLDKIELDNCVLFQERKAPRPQYGQDEEDVIMDPELDDLIATQHNVSWRLQIEAGDLSPVWRLVVLFNPTTSTDSSFTACFIFHHSIGDGTSGVAFHRTLLRGLRSSIELPVKDIKSVVETPKDARLHPCVEDSLSLSLSLGYIAGPLIDNTLPWIFSTKSALWAGGNIVDEPKSQFRSMTFSAAASKKLVAACKKNRTTVSALLQAALADVLFKLLPEQFQSLKSSCPVSLRPLLREKGIDNGTFGVYIGAADVEFQRSELAVPPEGLSPAFALIRVSQRVREELVRFVAKGAKNLSIGLLKYVSDLNSFFTSKLGTARDTSFEVSNLGVVKEDPEHMSAMVFSQSANVTGAAFCVSSVTSGDGRLVLGFSWQEGVVEEVLVNDVIRELPKIFAHFCD</sequence>
<dbReference type="PANTHER" id="PTHR28037">
    <property type="entry name" value="ALCOHOL O-ACETYLTRANSFERASE 1-RELATED"/>
    <property type="match status" value="1"/>
</dbReference>
<dbReference type="EMBL" id="MU004234">
    <property type="protein sequence ID" value="KAF2670614.1"/>
    <property type="molecule type" value="Genomic_DNA"/>
</dbReference>
<dbReference type="GO" id="GO:0008080">
    <property type="term" value="F:N-acetyltransferase activity"/>
    <property type="evidence" value="ECO:0007669"/>
    <property type="project" value="TreeGrafter"/>
</dbReference>
<evidence type="ECO:0008006" key="3">
    <source>
        <dbReference type="Google" id="ProtNLM"/>
    </source>
</evidence>
<reference evidence="1" key="1">
    <citation type="journal article" date="2020" name="Stud. Mycol.">
        <title>101 Dothideomycetes genomes: a test case for predicting lifestyles and emergence of pathogens.</title>
        <authorList>
            <person name="Haridas S."/>
            <person name="Albert R."/>
            <person name="Binder M."/>
            <person name="Bloem J."/>
            <person name="Labutti K."/>
            <person name="Salamov A."/>
            <person name="Andreopoulos B."/>
            <person name="Baker S."/>
            <person name="Barry K."/>
            <person name="Bills G."/>
            <person name="Bluhm B."/>
            <person name="Cannon C."/>
            <person name="Castanera R."/>
            <person name="Culley D."/>
            <person name="Daum C."/>
            <person name="Ezra D."/>
            <person name="Gonzalez J."/>
            <person name="Henrissat B."/>
            <person name="Kuo A."/>
            <person name="Liang C."/>
            <person name="Lipzen A."/>
            <person name="Lutzoni F."/>
            <person name="Magnuson J."/>
            <person name="Mondo S."/>
            <person name="Nolan M."/>
            <person name="Ohm R."/>
            <person name="Pangilinan J."/>
            <person name="Park H.-J."/>
            <person name="Ramirez L."/>
            <person name="Alfaro M."/>
            <person name="Sun H."/>
            <person name="Tritt A."/>
            <person name="Yoshinaga Y."/>
            <person name="Zwiers L.-H."/>
            <person name="Turgeon B."/>
            <person name="Goodwin S."/>
            <person name="Spatafora J."/>
            <person name="Crous P."/>
            <person name="Grigoriev I."/>
        </authorList>
    </citation>
    <scope>NUCLEOTIDE SEQUENCE</scope>
    <source>
        <strain evidence="1">CBS 115976</strain>
    </source>
</reference>
<dbReference type="InterPro" id="IPR052058">
    <property type="entry name" value="Alcohol_O-acetyltransferase"/>
</dbReference>
<dbReference type="SUPFAM" id="SSF52777">
    <property type="entry name" value="CoA-dependent acyltransferases"/>
    <property type="match status" value="1"/>
</dbReference>
<name>A0A6A6UIB7_9PEZI</name>
<dbReference type="AlphaFoldDB" id="A0A6A6UIB7"/>
<dbReference type="Gene3D" id="3.30.559.30">
    <property type="entry name" value="Nonribosomal peptide synthetase, condensation domain"/>
    <property type="match status" value="1"/>
</dbReference>
<dbReference type="PANTHER" id="PTHR28037:SF1">
    <property type="entry name" value="ALCOHOL O-ACETYLTRANSFERASE 1-RELATED"/>
    <property type="match status" value="1"/>
</dbReference>
<keyword evidence="2" id="KW-1185">Reference proteome</keyword>
<dbReference type="Proteomes" id="UP000799302">
    <property type="component" value="Unassembled WGS sequence"/>
</dbReference>
<protein>
    <recommendedName>
        <fullName evidence="3">Alcohol acetyltransferase</fullName>
    </recommendedName>
</protein>
<evidence type="ECO:0000313" key="1">
    <source>
        <dbReference type="EMBL" id="KAF2670614.1"/>
    </source>
</evidence>